<dbReference type="Pfam" id="PF01253">
    <property type="entry name" value="SUI1"/>
    <property type="match status" value="1"/>
</dbReference>
<dbReference type="AlphaFoldDB" id="A0A2T9Z1E4"/>
<gene>
    <name evidence="9" type="ORF">BB560_005678</name>
</gene>
<dbReference type="SMART" id="SM00320">
    <property type="entry name" value="WD40"/>
    <property type="match status" value="6"/>
</dbReference>
<reference evidence="9 10" key="1">
    <citation type="journal article" date="2018" name="MBio">
        <title>Comparative Genomics Reveals the Core Gene Toolbox for the Fungus-Insect Symbiosis.</title>
        <authorList>
            <person name="Wang Y."/>
            <person name="Stata M."/>
            <person name="Wang W."/>
            <person name="Stajich J.E."/>
            <person name="White M.M."/>
            <person name="Moncalvo J.M."/>
        </authorList>
    </citation>
    <scope>NUCLEOTIDE SEQUENCE [LARGE SCALE GENOMIC DNA]</scope>
    <source>
        <strain evidence="9 10">SC-DP-2</strain>
    </source>
</reference>
<dbReference type="Gene3D" id="2.130.10.10">
    <property type="entry name" value="YVTN repeat-like/Quinoprotein amine dehydrogenase"/>
    <property type="match status" value="2"/>
</dbReference>
<dbReference type="InterPro" id="IPR001680">
    <property type="entry name" value="WD40_rpt"/>
</dbReference>
<proteinExistence type="inferred from homology"/>
<feature type="repeat" description="WD" evidence="7">
    <location>
        <begin position="136"/>
        <end position="177"/>
    </location>
</feature>
<evidence type="ECO:0000256" key="6">
    <source>
        <dbReference type="ARBA" id="ARBA00038145"/>
    </source>
</evidence>
<keyword evidence="10" id="KW-1185">Reference proteome</keyword>
<dbReference type="Pfam" id="PF00400">
    <property type="entry name" value="WD40"/>
    <property type="match status" value="5"/>
</dbReference>
<evidence type="ECO:0000259" key="8">
    <source>
        <dbReference type="PROSITE" id="PS50296"/>
    </source>
</evidence>
<protein>
    <recommendedName>
        <fullName evidence="8">SUI1 domain-containing protein</fullName>
    </recommendedName>
</protein>
<dbReference type="GO" id="GO:0005737">
    <property type="term" value="C:cytoplasm"/>
    <property type="evidence" value="ECO:0007669"/>
    <property type="project" value="UniProtKB-SubCell"/>
</dbReference>
<organism evidence="9 10">
    <name type="scientific">Smittium megazygosporum</name>
    <dbReference type="NCBI Taxonomy" id="133381"/>
    <lineage>
        <taxon>Eukaryota</taxon>
        <taxon>Fungi</taxon>
        <taxon>Fungi incertae sedis</taxon>
        <taxon>Zoopagomycota</taxon>
        <taxon>Kickxellomycotina</taxon>
        <taxon>Harpellomycetes</taxon>
        <taxon>Harpellales</taxon>
        <taxon>Legeriomycetaceae</taxon>
        <taxon>Smittium</taxon>
    </lineage>
</organism>
<feature type="domain" description="SUI1" evidence="8">
    <location>
        <begin position="16"/>
        <end position="86"/>
    </location>
</feature>
<keyword evidence="5" id="KW-0677">Repeat</keyword>
<sequence>MSTFQNLKTYDPFADTDIRIQQRNGRKTITSLQGLPEEFDQKRLLKAFKKIFACNGTIVEDEELGQVIQLQGDQRANLREFIINEQIAKKEMIKPVTGQAINAVKFDPSGDYLFLAAQNRLVYLLNSSSGKIFSTYEAHHREVLDLFIDKSSSKFVSCGGDKTVFHWDIERPESPRKYYGHTMIVSRQKRPIQTLTDAKDSISSVCINQYQIISGSVDGYIRTYDIRQGSKIFDCISEPVTCISESSDNNCILSSSLDNTIRLLDKSDGTLLNSFTGHSNKQYRLKSCFDKNDEFVFSGSEDSSIYIWEMLSGNVVNVLNAHSNIVCSVDVSPDNLRLASSSVNGQ</sequence>
<keyword evidence="4 7" id="KW-0853">WD repeat</keyword>
<feature type="non-terminal residue" evidence="9">
    <location>
        <position position="346"/>
    </location>
</feature>
<evidence type="ECO:0000313" key="10">
    <source>
        <dbReference type="Proteomes" id="UP000245609"/>
    </source>
</evidence>
<dbReference type="InterPro" id="IPR051980">
    <property type="entry name" value="WD_repeat_MORG1"/>
</dbReference>
<dbReference type="PANTHER" id="PTHR22842:SF3">
    <property type="entry name" value="WD REPEAT DOMAIN-CONTAINING PROTEIN 83"/>
    <property type="match status" value="1"/>
</dbReference>
<feature type="repeat" description="WD" evidence="7">
    <location>
        <begin position="289"/>
        <end position="318"/>
    </location>
</feature>
<dbReference type="InterPro" id="IPR005874">
    <property type="entry name" value="SUI1_euk"/>
</dbReference>
<evidence type="ECO:0000256" key="7">
    <source>
        <dbReference type="PROSITE-ProRule" id="PRU00221"/>
    </source>
</evidence>
<evidence type="ECO:0000256" key="4">
    <source>
        <dbReference type="ARBA" id="ARBA00022574"/>
    </source>
</evidence>
<dbReference type="InterPro" id="IPR015943">
    <property type="entry name" value="WD40/YVTN_repeat-like_dom_sf"/>
</dbReference>
<evidence type="ECO:0000256" key="5">
    <source>
        <dbReference type="ARBA" id="ARBA00022737"/>
    </source>
</evidence>
<dbReference type="CDD" id="cd11566">
    <property type="entry name" value="eIF1_SUI1"/>
    <property type="match status" value="1"/>
</dbReference>
<comment type="caution">
    <text evidence="9">The sequence shown here is derived from an EMBL/GenBank/DDBJ whole genome shotgun (WGS) entry which is preliminary data.</text>
</comment>
<dbReference type="PROSITE" id="PS50082">
    <property type="entry name" value="WD_REPEATS_2"/>
    <property type="match status" value="2"/>
</dbReference>
<evidence type="ECO:0000313" key="9">
    <source>
        <dbReference type="EMBL" id="PVU98403.1"/>
    </source>
</evidence>
<keyword evidence="3" id="KW-0963">Cytoplasm</keyword>
<evidence type="ECO:0000256" key="2">
    <source>
        <dbReference type="ARBA" id="ARBA00005422"/>
    </source>
</evidence>
<dbReference type="InterPro" id="IPR001950">
    <property type="entry name" value="SUI1"/>
</dbReference>
<evidence type="ECO:0000256" key="3">
    <source>
        <dbReference type="ARBA" id="ARBA00022490"/>
    </source>
</evidence>
<dbReference type="GO" id="GO:0000398">
    <property type="term" value="P:mRNA splicing, via spliceosome"/>
    <property type="evidence" value="ECO:0007669"/>
    <property type="project" value="TreeGrafter"/>
</dbReference>
<dbReference type="PANTHER" id="PTHR22842">
    <property type="entry name" value="WD40 REPEAT PROTEIN"/>
    <property type="match status" value="1"/>
</dbReference>
<dbReference type="SUPFAM" id="SSF50978">
    <property type="entry name" value="WD40 repeat-like"/>
    <property type="match status" value="1"/>
</dbReference>
<dbReference type="PROSITE" id="PS50296">
    <property type="entry name" value="SUI1"/>
    <property type="match status" value="1"/>
</dbReference>
<dbReference type="OrthoDB" id="10248435at2759"/>
<dbReference type="InterPro" id="IPR036322">
    <property type="entry name" value="WD40_repeat_dom_sf"/>
</dbReference>
<dbReference type="GO" id="GO:0071013">
    <property type="term" value="C:catalytic step 2 spliceosome"/>
    <property type="evidence" value="ECO:0007669"/>
    <property type="project" value="TreeGrafter"/>
</dbReference>
<comment type="similarity">
    <text evidence="2">Belongs to the SUI1 family.</text>
</comment>
<comment type="subcellular location">
    <subcellularLocation>
        <location evidence="1">Cytoplasm</location>
    </subcellularLocation>
</comment>
<name>A0A2T9Z1E4_9FUNG</name>
<dbReference type="STRING" id="133381.A0A2T9Z1E4"/>
<dbReference type="GO" id="GO:0003743">
    <property type="term" value="F:translation initiation factor activity"/>
    <property type="evidence" value="ECO:0007669"/>
    <property type="project" value="InterPro"/>
</dbReference>
<dbReference type="Gene3D" id="3.30.780.10">
    <property type="entry name" value="SUI1-like domain"/>
    <property type="match status" value="1"/>
</dbReference>
<dbReference type="InterPro" id="IPR036877">
    <property type="entry name" value="SUI1_dom_sf"/>
</dbReference>
<dbReference type="CDD" id="cd00200">
    <property type="entry name" value="WD40"/>
    <property type="match status" value="1"/>
</dbReference>
<accession>A0A2T9Z1E4</accession>
<evidence type="ECO:0000256" key="1">
    <source>
        <dbReference type="ARBA" id="ARBA00004496"/>
    </source>
</evidence>
<comment type="similarity">
    <text evidence="6">Belongs to the WD repeat MORG1 family.</text>
</comment>
<dbReference type="PROSITE" id="PS00678">
    <property type="entry name" value="WD_REPEATS_1"/>
    <property type="match status" value="1"/>
</dbReference>
<dbReference type="InterPro" id="IPR019775">
    <property type="entry name" value="WD40_repeat_CS"/>
</dbReference>
<dbReference type="EMBL" id="MBFS01002380">
    <property type="protein sequence ID" value="PVU98403.1"/>
    <property type="molecule type" value="Genomic_DNA"/>
</dbReference>
<dbReference type="Proteomes" id="UP000245609">
    <property type="component" value="Unassembled WGS sequence"/>
</dbReference>
<dbReference type="SUPFAM" id="SSF55159">
    <property type="entry name" value="eIF1-like"/>
    <property type="match status" value="1"/>
</dbReference>